<feature type="transmembrane region" description="Helical" evidence="6">
    <location>
        <begin position="49"/>
        <end position="70"/>
    </location>
</feature>
<dbReference type="PATRIC" id="fig|760154.4.peg.1942"/>
<evidence type="ECO:0000256" key="5">
    <source>
        <dbReference type="ARBA" id="ARBA00023136"/>
    </source>
</evidence>
<evidence type="ECO:0000313" key="8">
    <source>
        <dbReference type="EMBL" id="AFL69225.1"/>
    </source>
</evidence>
<evidence type="ECO:0000256" key="2">
    <source>
        <dbReference type="ARBA" id="ARBA00022448"/>
    </source>
</evidence>
<reference evidence="8 9" key="1">
    <citation type="submission" date="2012-06" db="EMBL/GenBank/DDBJ databases">
        <title>Complete sequence of Sulfurospirillum barnesii SES-3.</title>
        <authorList>
            <consortium name="US DOE Joint Genome Institute"/>
            <person name="Lucas S."/>
            <person name="Han J."/>
            <person name="Lapidus A."/>
            <person name="Cheng J.-F."/>
            <person name="Goodwin L."/>
            <person name="Pitluck S."/>
            <person name="Peters L."/>
            <person name="Ovchinnikova G."/>
            <person name="Lu M."/>
            <person name="Detter J.C."/>
            <person name="Han C."/>
            <person name="Tapia R."/>
            <person name="Land M."/>
            <person name="Hauser L."/>
            <person name="Kyrpides N."/>
            <person name="Ivanova N."/>
            <person name="Pagani I."/>
            <person name="Stolz J."/>
            <person name="Arkin A."/>
            <person name="Dehal P."/>
            <person name="Oremland R."/>
            <person name="Saltikov C."/>
            <person name="Basu P."/>
            <person name="Hollibaugh J."/>
            <person name="Newman D."/>
            <person name="Stolyar S."/>
            <person name="Hazen T."/>
            <person name="Woyke T."/>
        </authorList>
    </citation>
    <scope>NUCLEOTIDE SEQUENCE [LARGE SCALE GENOMIC DNA]</scope>
    <source>
        <strain evidence="9">ATCC 700032 / DSM 10660 / SES-3</strain>
    </source>
</reference>
<keyword evidence="9" id="KW-1185">Reference proteome</keyword>
<dbReference type="InterPro" id="IPR001204">
    <property type="entry name" value="Phos_transporter"/>
</dbReference>
<dbReference type="Pfam" id="PF01384">
    <property type="entry name" value="PHO4"/>
    <property type="match status" value="1"/>
</dbReference>
<dbReference type="RefSeq" id="WP_014770100.1">
    <property type="nucleotide sequence ID" value="NC_018002.1"/>
</dbReference>
<feature type="transmembrane region" description="Helical" evidence="6">
    <location>
        <begin position="125"/>
        <end position="144"/>
    </location>
</feature>
<feature type="transmembrane region" description="Helical" evidence="6">
    <location>
        <begin position="505"/>
        <end position="530"/>
    </location>
</feature>
<dbReference type="eggNOG" id="COG0306">
    <property type="taxonomic scope" value="Bacteria"/>
</dbReference>
<keyword evidence="3 6" id="KW-0812">Transmembrane</keyword>
<feature type="transmembrane region" description="Helical" evidence="6">
    <location>
        <begin position="288"/>
        <end position="306"/>
    </location>
</feature>
<dbReference type="Proteomes" id="UP000006176">
    <property type="component" value="Chromosome"/>
</dbReference>
<keyword evidence="6" id="KW-0592">Phosphate transport</keyword>
<feature type="coiled-coil region" evidence="7">
    <location>
        <begin position="424"/>
        <end position="451"/>
    </location>
</feature>
<organism evidence="8 9">
    <name type="scientific">Sulfurospirillum barnesii (strain ATCC 700032 / DSM 10660 / SES-3)</name>
    <dbReference type="NCBI Taxonomy" id="760154"/>
    <lineage>
        <taxon>Bacteria</taxon>
        <taxon>Pseudomonadati</taxon>
        <taxon>Campylobacterota</taxon>
        <taxon>Epsilonproteobacteria</taxon>
        <taxon>Campylobacterales</taxon>
        <taxon>Sulfurospirillaceae</taxon>
        <taxon>Sulfurospirillum</taxon>
    </lineage>
</organism>
<sequence>MEIQSIKDVRNVKGFGINDFMKLVGCVIFVLLVIWYVSTLSSEIPNKNILIIAAIFGGYMAINIGANDVANNVGPTVGAQAVTIFGAVIIAAIFEAAGALIAGGNVVSTIKNGIIDTKMLNDTNAFIWLMMASLLAGAVWLNLATAFGAPVSTTHAIVGSIAGAGMASAGFDVVQWPKLGEIVFSWVLSPFLGGVVAAGFLMFIKKSVIYQEDMQEAAKRVIPWMIAIMTWSFGTYIILKGAKQLIHMNFLNAAGISFILAIATYFLVKASLHRSESLENTRASINQFFNIPLIFSAALLSFAHGANDVANAIGPLAAIYDALFTGGISTKAGIPVWVMLVGAGGIVVGLSLYGPKLIKTVGSEITELDQIRAFCVAISAALTVIIASQLGLPVSSTHIAVGAVFGVGFLREYLMKNRVRETEEDFKQRKLDEEMNKLEEYKHALESLGKLKSVDPLLVKTLMGKINDEKAIIKNIYEGELELSKIEKKALKAVRKHELVKRSALKMILAAWLITVPASALLSAIFYFMIRGMLL</sequence>
<dbReference type="PANTHER" id="PTHR11101:SF80">
    <property type="entry name" value="PHOSPHATE TRANSPORTER"/>
    <property type="match status" value="1"/>
</dbReference>
<comment type="subcellular location">
    <subcellularLocation>
        <location evidence="1 6">Membrane</location>
        <topology evidence="1 6">Multi-pass membrane protein</topology>
    </subcellularLocation>
</comment>
<dbReference type="STRING" id="760154.Sulba_1946"/>
<feature type="transmembrane region" description="Helical" evidence="6">
    <location>
        <begin position="221"/>
        <end position="239"/>
    </location>
</feature>
<feature type="transmembrane region" description="Helical" evidence="6">
    <location>
        <begin position="182"/>
        <end position="201"/>
    </location>
</feature>
<name>I3XZ51_SULBS</name>
<dbReference type="KEGG" id="sba:Sulba_1946"/>
<feature type="transmembrane region" description="Helical" evidence="6">
    <location>
        <begin position="334"/>
        <end position="353"/>
    </location>
</feature>
<keyword evidence="5 6" id="KW-0472">Membrane</keyword>
<evidence type="ECO:0000256" key="1">
    <source>
        <dbReference type="ARBA" id="ARBA00004141"/>
    </source>
</evidence>
<dbReference type="EMBL" id="CP003333">
    <property type="protein sequence ID" value="AFL69225.1"/>
    <property type="molecule type" value="Genomic_DNA"/>
</dbReference>
<dbReference type="GO" id="GO:0035435">
    <property type="term" value="P:phosphate ion transmembrane transport"/>
    <property type="evidence" value="ECO:0007669"/>
    <property type="project" value="TreeGrafter"/>
</dbReference>
<dbReference type="HOGENOM" id="CLU_015355_3_3_7"/>
<feature type="transmembrane region" description="Helical" evidence="6">
    <location>
        <begin position="20"/>
        <end position="37"/>
    </location>
</feature>
<feature type="transmembrane region" description="Helical" evidence="6">
    <location>
        <begin position="82"/>
        <end position="105"/>
    </location>
</feature>
<evidence type="ECO:0000256" key="6">
    <source>
        <dbReference type="RuleBase" id="RU363058"/>
    </source>
</evidence>
<dbReference type="GO" id="GO:0016020">
    <property type="term" value="C:membrane"/>
    <property type="evidence" value="ECO:0007669"/>
    <property type="project" value="UniProtKB-SubCell"/>
</dbReference>
<keyword evidence="7" id="KW-0175">Coiled coil</keyword>
<keyword evidence="4 6" id="KW-1133">Transmembrane helix</keyword>
<evidence type="ECO:0000256" key="7">
    <source>
        <dbReference type="SAM" id="Coils"/>
    </source>
</evidence>
<evidence type="ECO:0000256" key="3">
    <source>
        <dbReference type="ARBA" id="ARBA00022692"/>
    </source>
</evidence>
<dbReference type="AlphaFoldDB" id="I3XZ51"/>
<accession>I3XZ51</accession>
<gene>
    <name evidence="8" type="ordered locus">Sulba_1946</name>
</gene>
<evidence type="ECO:0000256" key="4">
    <source>
        <dbReference type="ARBA" id="ARBA00022989"/>
    </source>
</evidence>
<protein>
    <recommendedName>
        <fullName evidence="6">Phosphate transporter</fullName>
    </recommendedName>
</protein>
<feature type="transmembrane region" description="Helical" evidence="6">
    <location>
        <begin position="398"/>
        <end position="414"/>
    </location>
</feature>
<comment type="similarity">
    <text evidence="6">Belongs to the inorganic phosphate transporter (PiT) (TC 2.A.20) family.</text>
</comment>
<keyword evidence="2 6" id="KW-0813">Transport</keyword>
<dbReference type="OrthoDB" id="9779554at2"/>
<dbReference type="GO" id="GO:0005315">
    <property type="term" value="F:phosphate transmembrane transporter activity"/>
    <property type="evidence" value="ECO:0007669"/>
    <property type="project" value="InterPro"/>
</dbReference>
<feature type="transmembrane region" description="Helical" evidence="6">
    <location>
        <begin position="373"/>
        <end position="392"/>
    </location>
</feature>
<dbReference type="PANTHER" id="PTHR11101">
    <property type="entry name" value="PHOSPHATE TRANSPORTER"/>
    <property type="match status" value="1"/>
</dbReference>
<evidence type="ECO:0000313" key="9">
    <source>
        <dbReference type="Proteomes" id="UP000006176"/>
    </source>
</evidence>
<proteinExistence type="inferred from homology"/>
<feature type="transmembrane region" description="Helical" evidence="6">
    <location>
        <begin position="245"/>
        <end position="268"/>
    </location>
</feature>